<evidence type="ECO:0000313" key="2">
    <source>
        <dbReference type="EMBL" id="GCE96370.1"/>
    </source>
</evidence>
<dbReference type="SUPFAM" id="SSF89260">
    <property type="entry name" value="Collagen-binding domain"/>
    <property type="match status" value="2"/>
</dbReference>
<dbReference type="EMBL" id="BIMW01000185">
    <property type="protein sequence ID" value="GCE96370.1"/>
    <property type="molecule type" value="Genomic_DNA"/>
</dbReference>
<dbReference type="InterPro" id="IPR007280">
    <property type="entry name" value="Peptidase_C_arc/bac"/>
</dbReference>
<comment type="caution">
    <text evidence="2">The sequence shown here is derived from an EMBL/GenBank/DDBJ whole genome shotgun (WGS) entry which is preliminary data.</text>
</comment>
<gene>
    <name evidence="2" type="ORF">NIES46_44400</name>
</gene>
<name>A0A5M3TE72_LIMPL</name>
<evidence type="ECO:0000313" key="3">
    <source>
        <dbReference type="Proteomes" id="UP000326169"/>
    </source>
</evidence>
<feature type="domain" description="Peptidase C-terminal archaeal/bacterial" evidence="1">
    <location>
        <begin position="84"/>
        <end position="148"/>
    </location>
</feature>
<dbReference type="Proteomes" id="UP000326169">
    <property type="component" value="Unassembled WGS sequence"/>
</dbReference>
<dbReference type="Gene3D" id="2.60.120.380">
    <property type="match status" value="2"/>
</dbReference>
<sequence>MFESRNPGTRDEKIEQDLDPGTYYVAVRPQGSARGEYTLKIADLGVAVDPDGQPPERVNNIGLLTDYRDTDRIGFPENSYRDVNDYRKFTLDERSSVDINLTGLRANADLELIGSDGRDVLQRSAKPGNNNENINTILDPGDYFVRVFPRGAASTPYEINMAASPIAGNIDDTPPGQPLDPLTEGGSFSQRGLIGYTEGGRVDTDDYYNFTVQSSGFVTVGLDGLRANANLELFELLNNDRTRLLGSSRNPGSQDEEIQQFLEPGTYVARVFSQGNQTPYNLSVSMM</sequence>
<accession>A0A5M3TE72</accession>
<evidence type="ECO:0000259" key="1">
    <source>
        <dbReference type="Pfam" id="PF04151"/>
    </source>
</evidence>
<keyword evidence="3" id="KW-1185">Reference proteome</keyword>
<protein>
    <recommendedName>
        <fullName evidence="1">Peptidase C-terminal archaeal/bacterial domain-containing protein</fullName>
    </recommendedName>
</protein>
<proteinExistence type="predicted"/>
<organism evidence="2 3">
    <name type="scientific">Limnospira platensis NIES-46</name>
    <dbReference type="NCBI Taxonomy" id="1236695"/>
    <lineage>
        <taxon>Bacteria</taxon>
        <taxon>Bacillati</taxon>
        <taxon>Cyanobacteriota</taxon>
        <taxon>Cyanophyceae</taxon>
        <taxon>Oscillatoriophycideae</taxon>
        <taxon>Oscillatoriales</taxon>
        <taxon>Sirenicapillariaceae</taxon>
        <taxon>Limnospira</taxon>
    </lineage>
</organism>
<dbReference type="Pfam" id="PF04151">
    <property type="entry name" value="PPC"/>
    <property type="match status" value="1"/>
</dbReference>
<reference evidence="2 3" key="1">
    <citation type="journal article" date="2019" name="J Genomics">
        <title>The Draft Genome of a Hydrogen-producing Cyanobacterium, Arthrospira platensis NIES-46.</title>
        <authorList>
            <person name="Suzuki S."/>
            <person name="Yamaguchi H."/>
            <person name="Kawachi M."/>
        </authorList>
    </citation>
    <scope>NUCLEOTIDE SEQUENCE [LARGE SCALE GENOMIC DNA]</scope>
    <source>
        <strain evidence="2 3">NIES-46</strain>
    </source>
</reference>